<sequence>MFLFKCCTNHTSESRRSNISPFNTHRRPLQIFIKTSVKAVANSPVDETTKDENLISCRGNVSDSNRDLIAGVVAGSSYDPDLDKELGISVDINGNPLTPEEHSNIGSSLEIEKNGDNTNCQLVFHEIDKKSADEPYKVSKRITTNGHNSTDANPGCCQNSLDICNNSHLIASLDEDLRRQIFSSDICDREILNCVQITQTKKKVLHLNCDEYQSVLFNFEAFPTKLDEHSLQLSHLLTSNVSNSYENLERSILSSSIESAKSSNSTNNNHDSCCNCYDSFESGFCHSTTASSDDNTATSTSTPTRASIVSQDEYINYKPLLFSSSELIDNDLDVDNFSERGGTTGEFNSCSGDELVNEHLIKNVTIKCLDEVDCDHQPHKTPDNESPIDTNSKEITSDLQFIETKCDDMLSHFSISDTKRDETIANHPAYDLPTSSNTTKNSLNLSPTDPTTKNVEHIPKNISHNFNFIDLNSNENNNITSAGAVIETDESSNHHQTTDKLQLQTDSEFNETHLERMKNEEGILMNESSAMYLNCLLSSASNFHPSDDQKCANYKLIFEPTDAEHEEEEEEDDENEEDENDNYCEEATPVFTSEGLGESEEISDMQPQTRDLESYLISEPTNNVGQVSRVNPYNLSTETQQNVSDFTNNLDSLKSTKSLNFTDALKQTSCNESSDKLRTGGTPALDFQRFYSKSTPNINSDVDKMKSSLTLIEEYFNKYIIDCETNDDDEEEVKIDGEGNEGSNVDPNSSCDSSPLDADTSSQSKLISSNNESKSNQTTHNQPMDTFSEICKKFSSTCLNILQTSYPSLHTTGDSCPSISTMSSSQQESNSSDSLKNNSQSAATLSALYAAIFPAFGTSEDSDDLSNSASNHFLVKETCVDDQVLIGKPELVDKKPNPVRRCLSLKVPESPSTKEVRKKKKKVKFADAFGLELAIVRLILSGENLSDEAFQQRFQAATASYQTNFNNQNNNNNIVAHKTSTNRSSCLKGAVDSTSAKSENVQSQSTPGKRIIADFVQPGNSEDFSTKVWLQNVVLESCLAEKKSNSISGCIRVYNLTYRKEVIVRYTMNKWATYSEHKASYIYGSNDGNSDRFSFLIALPPYFDVGNTFEFAIIYRTSDGREFWDNNHGRNYTMTCQKC</sequence>
<feature type="compositionally biased region" description="Acidic residues" evidence="1">
    <location>
        <begin position="564"/>
        <end position="581"/>
    </location>
</feature>
<dbReference type="KEGG" id="hro:HELRODRAFT_194764"/>
<evidence type="ECO:0000313" key="3">
    <source>
        <dbReference type="EMBL" id="ESN89924.1"/>
    </source>
</evidence>
<dbReference type="PROSITE" id="PS51159">
    <property type="entry name" value="CBM21"/>
    <property type="match status" value="1"/>
</dbReference>
<dbReference type="GO" id="GO:0000164">
    <property type="term" value="C:protein phosphatase type 1 complex"/>
    <property type="evidence" value="ECO:0000318"/>
    <property type="project" value="GO_Central"/>
</dbReference>
<dbReference type="GO" id="GO:0008157">
    <property type="term" value="F:protein phosphatase 1 binding"/>
    <property type="evidence" value="ECO:0000318"/>
    <property type="project" value="GO_Central"/>
</dbReference>
<dbReference type="PANTHER" id="PTHR12307:SF53">
    <property type="entry name" value="PROTEIN PHOSPHATASE 1 REGULATORY SUBUNIT"/>
    <property type="match status" value="1"/>
</dbReference>
<evidence type="ECO:0000313" key="5">
    <source>
        <dbReference type="Proteomes" id="UP000015101"/>
    </source>
</evidence>
<dbReference type="AlphaFoldDB" id="T1FWE0"/>
<feature type="compositionally biased region" description="Polar residues" evidence="1">
    <location>
        <begin position="741"/>
        <end position="782"/>
    </location>
</feature>
<feature type="region of interest" description="Disordered" evidence="1">
    <location>
        <begin position="560"/>
        <end position="581"/>
    </location>
</feature>
<dbReference type="GO" id="GO:0005979">
    <property type="term" value="P:regulation of glycogen biosynthetic process"/>
    <property type="evidence" value="ECO:0000318"/>
    <property type="project" value="GO_Central"/>
</dbReference>
<accession>T1FWE0</accession>
<gene>
    <name evidence="4" type="primary">20213135</name>
    <name evidence="3" type="ORF">HELRODRAFT_194764</name>
</gene>
<dbReference type="HOGENOM" id="CLU_278035_0_0_1"/>
<dbReference type="GO" id="GO:2001069">
    <property type="term" value="F:glycogen binding"/>
    <property type="evidence" value="ECO:0000318"/>
    <property type="project" value="GO_Central"/>
</dbReference>
<dbReference type="PANTHER" id="PTHR12307">
    <property type="entry name" value="PROTEIN PHOSPHATASE 1 REGULATORY SUBUNIT"/>
    <property type="match status" value="1"/>
</dbReference>
<dbReference type="Pfam" id="PF03370">
    <property type="entry name" value="CBM_21"/>
    <property type="match status" value="1"/>
</dbReference>
<feature type="compositionally biased region" description="Low complexity" evidence="1">
    <location>
        <begin position="432"/>
        <end position="448"/>
    </location>
</feature>
<dbReference type="STRING" id="6412.T1FWE0"/>
<dbReference type="GeneID" id="20213135"/>
<dbReference type="InterPro" id="IPR050782">
    <property type="entry name" value="PP1_regulatory_subunit_3"/>
</dbReference>
<name>T1FWE0_HELRO</name>
<reference evidence="3 5" key="2">
    <citation type="journal article" date="2013" name="Nature">
        <title>Insights into bilaterian evolution from three spiralian genomes.</title>
        <authorList>
            <person name="Simakov O."/>
            <person name="Marletaz F."/>
            <person name="Cho S.J."/>
            <person name="Edsinger-Gonzales E."/>
            <person name="Havlak P."/>
            <person name="Hellsten U."/>
            <person name="Kuo D.H."/>
            <person name="Larsson T."/>
            <person name="Lv J."/>
            <person name="Arendt D."/>
            <person name="Savage R."/>
            <person name="Osoegawa K."/>
            <person name="de Jong P."/>
            <person name="Grimwood J."/>
            <person name="Chapman J.A."/>
            <person name="Shapiro H."/>
            <person name="Aerts A."/>
            <person name="Otillar R.P."/>
            <person name="Terry A.Y."/>
            <person name="Boore J.L."/>
            <person name="Grigoriev I.V."/>
            <person name="Lindberg D.R."/>
            <person name="Seaver E.C."/>
            <person name="Weisblat D.A."/>
            <person name="Putnam N.H."/>
            <person name="Rokhsar D.S."/>
        </authorList>
    </citation>
    <scope>NUCLEOTIDE SEQUENCE</scope>
</reference>
<feature type="region of interest" description="Disordered" evidence="1">
    <location>
        <begin position="729"/>
        <end position="782"/>
    </location>
</feature>
<evidence type="ECO:0000313" key="4">
    <source>
        <dbReference type="EnsemblMetazoa" id="HelroP194764"/>
    </source>
</evidence>
<reference evidence="4" key="3">
    <citation type="submission" date="2015-06" db="UniProtKB">
        <authorList>
            <consortium name="EnsemblMetazoa"/>
        </authorList>
    </citation>
    <scope>IDENTIFICATION</scope>
</reference>
<dbReference type="EMBL" id="KB097792">
    <property type="protein sequence ID" value="ESN89924.1"/>
    <property type="molecule type" value="Genomic_DNA"/>
</dbReference>
<feature type="compositionally biased region" description="Low complexity" evidence="1">
    <location>
        <begin position="815"/>
        <end position="834"/>
    </location>
</feature>
<feature type="region of interest" description="Disordered" evidence="1">
    <location>
        <begin position="814"/>
        <end position="837"/>
    </location>
</feature>
<dbReference type="InParanoid" id="T1FWE0"/>
<dbReference type="EnsemblMetazoa" id="HelroT194764">
    <property type="protein sequence ID" value="HelroP194764"/>
    <property type="gene ID" value="HelroG194764"/>
</dbReference>
<dbReference type="CTD" id="20213135"/>
<dbReference type="OrthoDB" id="8942186at2759"/>
<dbReference type="RefSeq" id="XP_009032007.1">
    <property type="nucleotide sequence ID" value="XM_009033759.1"/>
</dbReference>
<evidence type="ECO:0000256" key="1">
    <source>
        <dbReference type="SAM" id="MobiDB-lite"/>
    </source>
</evidence>
<dbReference type="Gene3D" id="2.60.40.2440">
    <property type="entry name" value="Carbohydrate binding type-21 domain"/>
    <property type="match status" value="1"/>
</dbReference>
<protein>
    <recommendedName>
        <fullName evidence="2">CBM21 domain-containing protein</fullName>
    </recommendedName>
</protein>
<dbReference type="EMBL" id="AMQM01008541">
    <property type="status" value="NOT_ANNOTATED_CDS"/>
    <property type="molecule type" value="Genomic_DNA"/>
</dbReference>
<feature type="region of interest" description="Disordered" evidence="1">
    <location>
        <begin position="428"/>
        <end position="454"/>
    </location>
</feature>
<dbReference type="InterPro" id="IPR038175">
    <property type="entry name" value="CBM21_dom_sf"/>
</dbReference>
<dbReference type="InterPro" id="IPR005036">
    <property type="entry name" value="CBM21_dom"/>
</dbReference>
<dbReference type="eggNOG" id="KOG3986">
    <property type="taxonomic scope" value="Eukaryota"/>
</dbReference>
<feature type="domain" description="CBM21" evidence="2">
    <location>
        <begin position="1025"/>
        <end position="1135"/>
    </location>
</feature>
<organism evidence="4 5">
    <name type="scientific">Helobdella robusta</name>
    <name type="common">Californian leech</name>
    <dbReference type="NCBI Taxonomy" id="6412"/>
    <lineage>
        <taxon>Eukaryota</taxon>
        <taxon>Metazoa</taxon>
        <taxon>Spiralia</taxon>
        <taxon>Lophotrochozoa</taxon>
        <taxon>Annelida</taxon>
        <taxon>Clitellata</taxon>
        <taxon>Hirudinea</taxon>
        <taxon>Rhynchobdellida</taxon>
        <taxon>Glossiphoniidae</taxon>
        <taxon>Helobdella</taxon>
    </lineage>
</organism>
<keyword evidence="5" id="KW-1185">Reference proteome</keyword>
<dbReference type="Proteomes" id="UP000015101">
    <property type="component" value="Unassembled WGS sequence"/>
</dbReference>
<evidence type="ECO:0000259" key="2">
    <source>
        <dbReference type="PROSITE" id="PS51159"/>
    </source>
</evidence>
<reference evidence="5" key="1">
    <citation type="submission" date="2012-12" db="EMBL/GenBank/DDBJ databases">
        <authorList>
            <person name="Hellsten U."/>
            <person name="Grimwood J."/>
            <person name="Chapman J.A."/>
            <person name="Shapiro H."/>
            <person name="Aerts A."/>
            <person name="Otillar R.P."/>
            <person name="Terry A.Y."/>
            <person name="Boore J.L."/>
            <person name="Simakov O."/>
            <person name="Marletaz F."/>
            <person name="Cho S.-J."/>
            <person name="Edsinger-Gonzales E."/>
            <person name="Havlak P."/>
            <person name="Kuo D.-H."/>
            <person name="Larsson T."/>
            <person name="Lv J."/>
            <person name="Arendt D."/>
            <person name="Savage R."/>
            <person name="Osoegawa K."/>
            <person name="de Jong P."/>
            <person name="Lindberg D.R."/>
            <person name="Seaver E.C."/>
            <person name="Weisblat D.A."/>
            <person name="Putnam N.H."/>
            <person name="Grigoriev I.V."/>
            <person name="Rokhsar D.S."/>
        </authorList>
    </citation>
    <scope>NUCLEOTIDE SEQUENCE</scope>
</reference>
<proteinExistence type="predicted"/>